<name>A0A8W8NBZ0_MAGGI</name>
<evidence type="ECO:0000256" key="1">
    <source>
        <dbReference type="SAM" id="MobiDB-lite"/>
    </source>
</evidence>
<dbReference type="EnsemblMetazoa" id="G5151.1">
    <property type="protein sequence ID" value="G5151.1:cds"/>
    <property type="gene ID" value="G5151"/>
</dbReference>
<accession>A0A8W8NBZ0</accession>
<reference evidence="2" key="1">
    <citation type="submission" date="2022-08" db="UniProtKB">
        <authorList>
            <consortium name="EnsemblMetazoa"/>
        </authorList>
    </citation>
    <scope>IDENTIFICATION</scope>
    <source>
        <strain evidence="2">05x7-T-G4-1.051#20</strain>
    </source>
</reference>
<keyword evidence="3" id="KW-1185">Reference proteome</keyword>
<proteinExistence type="predicted"/>
<organism evidence="2 3">
    <name type="scientific">Magallana gigas</name>
    <name type="common">Pacific oyster</name>
    <name type="synonym">Crassostrea gigas</name>
    <dbReference type="NCBI Taxonomy" id="29159"/>
    <lineage>
        <taxon>Eukaryota</taxon>
        <taxon>Metazoa</taxon>
        <taxon>Spiralia</taxon>
        <taxon>Lophotrochozoa</taxon>
        <taxon>Mollusca</taxon>
        <taxon>Bivalvia</taxon>
        <taxon>Autobranchia</taxon>
        <taxon>Pteriomorphia</taxon>
        <taxon>Ostreida</taxon>
        <taxon>Ostreoidea</taxon>
        <taxon>Ostreidae</taxon>
        <taxon>Magallana</taxon>
    </lineage>
</organism>
<protein>
    <submittedName>
        <fullName evidence="2">Uncharacterized protein</fullName>
    </submittedName>
</protein>
<feature type="region of interest" description="Disordered" evidence="1">
    <location>
        <begin position="364"/>
        <end position="385"/>
    </location>
</feature>
<dbReference type="AlphaFoldDB" id="A0A8W8NBZ0"/>
<dbReference type="Proteomes" id="UP000005408">
    <property type="component" value="Unassembled WGS sequence"/>
</dbReference>
<feature type="region of interest" description="Disordered" evidence="1">
    <location>
        <begin position="142"/>
        <end position="162"/>
    </location>
</feature>
<feature type="compositionally biased region" description="Low complexity" evidence="1">
    <location>
        <begin position="152"/>
        <end position="162"/>
    </location>
</feature>
<sequence>MRTPNFRKYANGKLNLSDTPAAVSIARENKARGYWGKPKTDEHVRAIALRHIRQQHGVTSNEVDVLGPHELQFGTYRGQTFRWILENCLGYAGWLVMKMEMEAESSKEQSKDNKEHTINKQKIRKYMVHFPEGREAVKIKRETHSSLKQAPSPQSSSVGKSSELKSLVLSSHLTPHALQHRARRLLSPKKVQPTIPTGMTDNALLHVHHVLEMEKSLYSAGPPTATMTARPTTATMTTRIPTATMTAGPPTATMTAGPPTATMTAGPPTATMTAGAHIATMTAGPPTATMTAGPPSATMTAGPPTATMTAGAHIATMTAGPSTATMTAGPPTATMTAGPPTATMTTRIPTGTRTSRVHIATMSAGPPTATMTAGPPTATMTAGPPTATMTTRIPTGTMTSRAPAAAMTVGPLTAAVTAGPPTVTLTLGLLASESGDICLPAGWKQTLPKADHLWVRRPCFVSVQEEELSLT</sequence>
<evidence type="ECO:0000313" key="2">
    <source>
        <dbReference type="EnsemblMetazoa" id="G5151.1:cds"/>
    </source>
</evidence>
<evidence type="ECO:0000313" key="3">
    <source>
        <dbReference type="Proteomes" id="UP000005408"/>
    </source>
</evidence>